<evidence type="ECO:0000313" key="2">
    <source>
        <dbReference type="EMBL" id="MDM5132838.1"/>
    </source>
</evidence>
<dbReference type="EMBL" id="JAOPLU010000007">
    <property type="protein sequence ID" value="MDM5132838.1"/>
    <property type="molecule type" value="Genomic_DNA"/>
</dbReference>
<name>A0ABT7QFU1_9GAMM</name>
<dbReference type="SUPFAM" id="SSF56672">
    <property type="entry name" value="DNA/RNA polymerases"/>
    <property type="match status" value="1"/>
</dbReference>
<accession>A0ABT7QFU1</accession>
<evidence type="ECO:0000259" key="1">
    <source>
        <dbReference type="PROSITE" id="PS50878"/>
    </source>
</evidence>
<dbReference type="InterPro" id="IPR000477">
    <property type="entry name" value="RT_dom"/>
</dbReference>
<comment type="caution">
    <text evidence="2">The sequence shown here is derived from an EMBL/GenBank/DDBJ whole genome shotgun (WGS) entry which is preliminary data.</text>
</comment>
<gene>
    <name evidence="2" type="ORF">OB962_17835</name>
</gene>
<proteinExistence type="predicted"/>
<dbReference type="InterPro" id="IPR043502">
    <property type="entry name" value="DNA/RNA_pol_sf"/>
</dbReference>
<organism evidence="2 3">
    <name type="scientific">Aeromonas piscicola</name>
    <dbReference type="NCBI Taxonomy" id="600645"/>
    <lineage>
        <taxon>Bacteria</taxon>
        <taxon>Pseudomonadati</taxon>
        <taxon>Pseudomonadota</taxon>
        <taxon>Gammaproteobacteria</taxon>
        <taxon>Aeromonadales</taxon>
        <taxon>Aeromonadaceae</taxon>
        <taxon>Aeromonas</taxon>
    </lineage>
</organism>
<protein>
    <submittedName>
        <fullName evidence="2">RNA-directed DNA polymerase</fullName>
    </submittedName>
</protein>
<dbReference type="Pfam" id="PF00078">
    <property type="entry name" value="RVT_1"/>
    <property type="match status" value="1"/>
</dbReference>
<keyword evidence="2" id="KW-0548">Nucleotidyltransferase</keyword>
<keyword evidence="2" id="KW-0695">RNA-directed DNA polymerase</keyword>
<feature type="domain" description="Reverse transcriptase" evidence="1">
    <location>
        <begin position="1"/>
        <end position="255"/>
    </location>
</feature>
<dbReference type="NCBIfam" id="NF041747">
    <property type="entry name" value="Drt3a"/>
    <property type="match status" value="1"/>
</dbReference>
<dbReference type="PROSITE" id="PS50878">
    <property type="entry name" value="RT_POL"/>
    <property type="match status" value="1"/>
</dbReference>
<sequence length="413" mass="48025">MLNQTFEYKTLLRLTRKQEIIKFSLGRENAQYEESLKLIAKNINAPSFSFSSLSFILYNGKTVFTVTRSEEYYAIKKIAHDLKRLYRVRFSGRDEITEQITSIFHDTSSFSTIKIDISSFFESINFKDLIVRLKNDNILSYKSIKILEDLSHSTAQVHTGLPRGLGISSILSEIYMEDIDLGIKKTDGTYYYARYVDDIIIITHSKTISLDTYKNLIDKNGLSSNKKSTSFTIPTIDDGHHNKCSSRLEFLGYEYNISNTKNTLGMRNVHIYLSRKKINKIKSRIIQAIQDFKLSGDIATLELRLQFLSSNYPIDTSTSRRHYFSDDEIDELRGGIFYNNKYVNTPERLLELNDFLTRLMFSKKTNSIGRTIQSIPIQKRRRLASMDFKNGFIKKHYHNFDKSELNLICSCWN</sequence>
<dbReference type="CDD" id="cd01646">
    <property type="entry name" value="RT_Bac_retron_I"/>
    <property type="match status" value="1"/>
</dbReference>
<dbReference type="GO" id="GO:0003964">
    <property type="term" value="F:RNA-directed DNA polymerase activity"/>
    <property type="evidence" value="ECO:0007669"/>
    <property type="project" value="UniProtKB-KW"/>
</dbReference>
<dbReference type="RefSeq" id="WP_290042484.1">
    <property type="nucleotide sequence ID" value="NZ_JAOPLU010000007.1"/>
</dbReference>
<keyword evidence="2" id="KW-0808">Transferase</keyword>
<dbReference type="Proteomes" id="UP001168109">
    <property type="component" value="Unassembled WGS sequence"/>
</dbReference>
<evidence type="ECO:0000313" key="3">
    <source>
        <dbReference type="Proteomes" id="UP001168109"/>
    </source>
</evidence>
<reference evidence="2" key="1">
    <citation type="submission" date="2024-05" db="EMBL/GenBank/DDBJ databases">
        <title>WGS of Aeromonas isolates.</title>
        <authorList>
            <person name="Lee H."/>
        </authorList>
    </citation>
    <scope>NUCLEOTIDE SEQUENCE</scope>
    <source>
        <strain evidence="2">LP308</strain>
    </source>
</reference>
<keyword evidence="3" id="KW-1185">Reference proteome</keyword>